<keyword evidence="1" id="KW-0479">Metal-binding</keyword>
<dbReference type="Pfam" id="PF12831">
    <property type="entry name" value="FAD_oxidored"/>
    <property type="match status" value="1"/>
</dbReference>
<dbReference type="SUPFAM" id="SSF54862">
    <property type="entry name" value="4Fe-4S ferredoxins"/>
    <property type="match status" value="2"/>
</dbReference>
<feature type="domain" description="4Fe-4S ferredoxin-type" evidence="4">
    <location>
        <begin position="235"/>
        <end position="265"/>
    </location>
</feature>
<dbReference type="Pfam" id="PF00037">
    <property type="entry name" value="Fer4"/>
    <property type="match status" value="1"/>
</dbReference>
<evidence type="ECO:0000256" key="2">
    <source>
        <dbReference type="ARBA" id="ARBA00023004"/>
    </source>
</evidence>
<keyword evidence="6" id="KW-1185">Reference proteome</keyword>
<evidence type="ECO:0000256" key="1">
    <source>
        <dbReference type="ARBA" id="ARBA00022723"/>
    </source>
</evidence>
<accession>A0A5K7YU15</accession>
<proteinExistence type="predicted"/>
<organism evidence="5 6">
    <name type="scientific">Desulfosarcina alkanivorans</name>
    <dbReference type="NCBI Taxonomy" id="571177"/>
    <lineage>
        <taxon>Bacteria</taxon>
        <taxon>Pseudomonadati</taxon>
        <taxon>Thermodesulfobacteriota</taxon>
        <taxon>Desulfobacteria</taxon>
        <taxon>Desulfobacterales</taxon>
        <taxon>Desulfosarcinaceae</taxon>
        <taxon>Desulfosarcina</taxon>
    </lineage>
</organism>
<dbReference type="GO" id="GO:0046872">
    <property type="term" value="F:metal ion binding"/>
    <property type="evidence" value="ECO:0007669"/>
    <property type="project" value="UniProtKB-KW"/>
</dbReference>
<dbReference type="Gene3D" id="3.50.50.60">
    <property type="entry name" value="FAD/NAD(P)-binding domain"/>
    <property type="match status" value="3"/>
</dbReference>
<feature type="domain" description="4Fe-4S ferredoxin-type" evidence="4">
    <location>
        <begin position="1055"/>
        <end position="1084"/>
    </location>
</feature>
<dbReference type="Proteomes" id="UP000427906">
    <property type="component" value="Chromosome"/>
</dbReference>
<keyword evidence="3" id="KW-0411">Iron-sulfur</keyword>
<dbReference type="Pfam" id="PF07992">
    <property type="entry name" value="Pyr_redox_2"/>
    <property type="match status" value="1"/>
</dbReference>
<dbReference type="PANTHER" id="PTHR42783">
    <property type="entry name" value="GLUTAMATE SYNTHASE [NADPH] SMALL CHAIN"/>
    <property type="match status" value="1"/>
</dbReference>
<dbReference type="InterPro" id="IPR028261">
    <property type="entry name" value="DPD_II"/>
</dbReference>
<dbReference type="SUPFAM" id="SSF46548">
    <property type="entry name" value="alpha-helical ferredoxin"/>
    <property type="match status" value="2"/>
</dbReference>
<dbReference type="Pfam" id="PF13237">
    <property type="entry name" value="Fer4_10"/>
    <property type="match status" value="1"/>
</dbReference>
<dbReference type="InterPro" id="IPR036188">
    <property type="entry name" value="FAD/NAD-bd_sf"/>
</dbReference>
<dbReference type="InterPro" id="IPR009051">
    <property type="entry name" value="Helical_ferredxn"/>
</dbReference>
<dbReference type="GO" id="GO:0016491">
    <property type="term" value="F:oxidoreductase activity"/>
    <property type="evidence" value="ECO:0007669"/>
    <property type="project" value="InterPro"/>
</dbReference>
<protein>
    <recommendedName>
        <fullName evidence="4">4Fe-4S ferredoxin-type domain-containing protein</fullName>
    </recommendedName>
</protein>
<dbReference type="PROSITE" id="PS00198">
    <property type="entry name" value="4FE4S_FER_1"/>
    <property type="match status" value="3"/>
</dbReference>
<dbReference type="OrthoDB" id="9766627at2"/>
<dbReference type="SUPFAM" id="SSF51971">
    <property type="entry name" value="Nucleotide-binding domain"/>
    <property type="match status" value="1"/>
</dbReference>
<dbReference type="PANTHER" id="PTHR42783:SF3">
    <property type="entry name" value="GLUTAMATE SYNTHASE [NADPH] SMALL CHAIN-RELATED"/>
    <property type="match status" value="1"/>
</dbReference>
<dbReference type="AlphaFoldDB" id="A0A5K7YU15"/>
<dbReference type="InterPro" id="IPR017900">
    <property type="entry name" value="4Fe4S_Fe_S_CS"/>
</dbReference>
<feature type="domain" description="4Fe-4S ferredoxin-type" evidence="4">
    <location>
        <begin position="1086"/>
        <end position="1115"/>
    </location>
</feature>
<dbReference type="InterPro" id="IPR017896">
    <property type="entry name" value="4Fe4S_Fe-S-bd"/>
</dbReference>
<dbReference type="KEGG" id="dalk:DSCA_54730"/>
<evidence type="ECO:0000313" key="6">
    <source>
        <dbReference type="Proteomes" id="UP000427906"/>
    </source>
</evidence>
<dbReference type="SUPFAM" id="SSF51905">
    <property type="entry name" value="FAD/NAD(P)-binding domain"/>
    <property type="match status" value="2"/>
</dbReference>
<dbReference type="GO" id="GO:0051536">
    <property type="term" value="F:iron-sulfur cluster binding"/>
    <property type="evidence" value="ECO:0007669"/>
    <property type="project" value="UniProtKB-KW"/>
</dbReference>
<dbReference type="RefSeq" id="WP_155319360.1">
    <property type="nucleotide sequence ID" value="NZ_AP021874.1"/>
</dbReference>
<reference evidence="5 6" key="1">
    <citation type="submission" date="2019-11" db="EMBL/GenBank/DDBJ databases">
        <title>Comparative genomics of hydrocarbon-degrading Desulfosarcina strains.</title>
        <authorList>
            <person name="Watanabe M."/>
            <person name="Kojima H."/>
            <person name="Fukui M."/>
        </authorList>
    </citation>
    <scope>NUCLEOTIDE SEQUENCE [LARGE SCALE GENOMIC DNA]</scope>
    <source>
        <strain evidence="5 6">PL12</strain>
    </source>
</reference>
<dbReference type="Gene3D" id="3.30.70.20">
    <property type="match status" value="2"/>
</dbReference>
<name>A0A5K7YU15_9BACT</name>
<evidence type="ECO:0000259" key="4">
    <source>
        <dbReference type="PROSITE" id="PS51379"/>
    </source>
</evidence>
<evidence type="ECO:0000313" key="5">
    <source>
        <dbReference type="EMBL" id="BBO71543.1"/>
    </source>
</evidence>
<dbReference type="Pfam" id="PF14691">
    <property type="entry name" value="Fer4_20"/>
    <property type="match status" value="1"/>
</dbReference>
<sequence length="1135" mass="122461">MTIKIGFYICHCGINIAHKVRVTEVADFARGLKNVVVSRDYRFMCSDPGQEMIENDIRTFGLNRVVVASCSPRLHEKTFQGACQRAGLNPYLFQMASVREQVSWVTKDEDEATRKAKTLAAGAVNRVNFHQMLESRSVSVHPDVMVVGGGIAGMQAALDIGNAGHTVYLVERQTTVGGHMLQFDKTFPTLDCAACIGTPKMVEVAQNANIQLLTYSEVTDVSGYIGNYEVTVTRKPRYIKEGICTGCGECAKVCPVSLPSEWDEGLVDRKAIYRAFPQAVPITFTIDKKDRAPCTTTCPAGVNVQGYVQLIGQGKYREAVELIMKRLPLPGVLGRVCPHPCEAQCRRREVDAPLAIRDLKRFAADQVDPGDLAIPAIEDRPERVAVVGSGPAGLTVAYDLRLQGFRVTLFEALPVLGGMLRVGIPDYRLPPDILDREIDYLLRHGIEARTGMRLGRDFELADLTDQGYGAVFLAVGAHSAMTMNIPGEDTPVGVIDAIAFLREVNQGERQRPGRQVAVVGGGNVAIDAARTAKRLGAVKVTVVYRRSEQEMPAYAEEIRGARDEGIEFATLSAPLRILAADGRVVGFECMRTRLGPPDDTGRRRPVPVEGSEFVIDCDAVIPAIGQRTDVAWVQKATAPDLTARHTIAVNPLTMQTSIDHVFAAGDAVAGPATVVEAVAAGHRAADAMVQFLQGADLGDWARQIEDQPAPGGDWAAIPDDIEPLPRVQPAHHADAARASTFDEVETGMDEAAARQEAARCLNCGVCSECMACVSVCEANAIDHTMTATRETIQVGSIILATGYDLLDPTPMKPLGYDRYPNVFTSLEFERLSNATGPTGGQILMRDAAGGFTDPPQSVALVHCVGSRDVNYHPYCSRVCCMYALKYSHLIKEKVGHHAQVYDFYIDQRCFGKGYEEFYRRCQEEGTVFIRGKVAEITDQAESEAEAGRLVAVAEDTLLGERVRVPVDMVVLCSAMEARADTADVGRIFGVNPGADGFFLEEHPKLGPLNTATDGVFLAGACQGPKDIPDAVAQASGAAAKSLSLATRGEVEVPSAISWIDPEVCSGCRTCIDLCAYGAIEFDPRRQVSVVNGALCKGCGSCSTACPSNAAQVRHFQGRQIFAELDGIMDALSAVG</sequence>
<dbReference type="PROSITE" id="PS51379">
    <property type="entry name" value="4FE4S_FER_2"/>
    <property type="match status" value="3"/>
</dbReference>
<evidence type="ECO:0000256" key="3">
    <source>
        <dbReference type="ARBA" id="ARBA00023014"/>
    </source>
</evidence>
<gene>
    <name evidence="5" type="ORF">DSCA_54730</name>
</gene>
<keyword evidence="2" id="KW-0408">Iron</keyword>
<dbReference type="EMBL" id="AP021874">
    <property type="protein sequence ID" value="BBO71543.1"/>
    <property type="molecule type" value="Genomic_DNA"/>
</dbReference>
<dbReference type="Gene3D" id="1.10.1060.10">
    <property type="entry name" value="Alpha-helical ferredoxin"/>
    <property type="match status" value="1"/>
</dbReference>
<dbReference type="InterPro" id="IPR023753">
    <property type="entry name" value="FAD/NAD-binding_dom"/>
</dbReference>
<dbReference type="PRINTS" id="PR00419">
    <property type="entry name" value="ADXRDTASE"/>
</dbReference>